<dbReference type="EMBL" id="CAJVQC010026023">
    <property type="protein sequence ID" value="CAG8731840.1"/>
    <property type="molecule type" value="Genomic_DNA"/>
</dbReference>
<sequence length="71" mass="8345">MKIDDVEIIDSAIDDIEEDTIRRMLRQIYLMGNVHAKDRMTAKDIHDRLKEFADNSELEQDEVPKISTIQE</sequence>
<evidence type="ECO:0000313" key="2">
    <source>
        <dbReference type="Proteomes" id="UP000789920"/>
    </source>
</evidence>
<organism evidence="1 2">
    <name type="scientific">Racocetra persica</name>
    <dbReference type="NCBI Taxonomy" id="160502"/>
    <lineage>
        <taxon>Eukaryota</taxon>
        <taxon>Fungi</taxon>
        <taxon>Fungi incertae sedis</taxon>
        <taxon>Mucoromycota</taxon>
        <taxon>Glomeromycotina</taxon>
        <taxon>Glomeromycetes</taxon>
        <taxon>Diversisporales</taxon>
        <taxon>Gigasporaceae</taxon>
        <taxon>Racocetra</taxon>
    </lineage>
</organism>
<dbReference type="Proteomes" id="UP000789920">
    <property type="component" value="Unassembled WGS sequence"/>
</dbReference>
<evidence type="ECO:0000313" key="1">
    <source>
        <dbReference type="EMBL" id="CAG8731840.1"/>
    </source>
</evidence>
<accession>A0ACA9Q1B1</accession>
<proteinExistence type="predicted"/>
<reference evidence="1" key="1">
    <citation type="submission" date="2021-06" db="EMBL/GenBank/DDBJ databases">
        <authorList>
            <person name="Kallberg Y."/>
            <person name="Tangrot J."/>
            <person name="Rosling A."/>
        </authorList>
    </citation>
    <scope>NUCLEOTIDE SEQUENCE</scope>
    <source>
        <strain evidence="1">MA461A</strain>
    </source>
</reference>
<keyword evidence="2" id="KW-1185">Reference proteome</keyword>
<comment type="caution">
    <text evidence="1">The sequence shown here is derived from an EMBL/GenBank/DDBJ whole genome shotgun (WGS) entry which is preliminary data.</text>
</comment>
<gene>
    <name evidence="1" type="ORF">RPERSI_LOCUS12239</name>
</gene>
<name>A0ACA9Q1B1_9GLOM</name>
<protein>
    <submittedName>
        <fullName evidence="1">30500_t:CDS:1</fullName>
    </submittedName>
</protein>